<dbReference type="InterPro" id="IPR000843">
    <property type="entry name" value="HTH_LacI"/>
</dbReference>
<dbReference type="InterPro" id="IPR028082">
    <property type="entry name" value="Peripla_BP_I"/>
</dbReference>
<feature type="domain" description="HTH lacI-type" evidence="5">
    <location>
        <begin position="2"/>
        <end position="56"/>
    </location>
</feature>
<dbReference type="PANTHER" id="PTHR30146">
    <property type="entry name" value="LACI-RELATED TRANSCRIPTIONAL REPRESSOR"/>
    <property type="match status" value="1"/>
</dbReference>
<evidence type="ECO:0000256" key="1">
    <source>
        <dbReference type="ARBA" id="ARBA00022491"/>
    </source>
</evidence>
<dbReference type="Pfam" id="PF00356">
    <property type="entry name" value="LacI"/>
    <property type="match status" value="1"/>
</dbReference>
<comment type="caution">
    <text evidence="6">The sequence shown here is derived from an EMBL/GenBank/DDBJ whole genome shotgun (WGS) entry which is preliminary data.</text>
</comment>
<dbReference type="InterPro" id="IPR046335">
    <property type="entry name" value="LacI/GalR-like_sensor"/>
</dbReference>
<dbReference type="GO" id="GO:0003700">
    <property type="term" value="F:DNA-binding transcription factor activity"/>
    <property type="evidence" value="ECO:0007669"/>
    <property type="project" value="TreeGrafter"/>
</dbReference>
<dbReference type="Gene3D" id="1.10.260.40">
    <property type="entry name" value="lambda repressor-like DNA-binding domains"/>
    <property type="match status" value="1"/>
</dbReference>
<keyword evidence="2" id="KW-0805">Transcription regulation</keyword>
<organism evidence="6 7">
    <name type="scientific">Nocardioides panaciterrulae</name>
    <dbReference type="NCBI Taxonomy" id="661492"/>
    <lineage>
        <taxon>Bacteria</taxon>
        <taxon>Bacillati</taxon>
        <taxon>Actinomycetota</taxon>
        <taxon>Actinomycetes</taxon>
        <taxon>Propionibacteriales</taxon>
        <taxon>Nocardioidaceae</taxon>
        <taxon>Nocardioides</taxon>
    </lineage>
</organism>
<evidence type="ECO:0000313" key="6">
    <source>
        <dbReference type="EMBL" id="NYD43435.1"/>
    </source>
</evidence>
<proteinExistence type="predicted"/>
<dbReference type="SUPFAM" id="SSF47413">
    <property type="entry name" value="lambda repressor-like DNA-binding domains"/>
    <property type="match status" value="1"/>
</dbReference>
<dbReference type="Pfam" id="PF13377">
    <property type="entry name" value="Peripla_BP_3"/>
    <property type="match status" value="1"/>
</dbReference>
<evidence type="ECO:0000256" key="2">
    <source>
        <dbReference type="ARBA" id="ARBA00023015"/>
    </source>
</evidence>
<keyword evidence="3" id="KW-0238">DNA-binding</keyword>
<dbReference type="PROSITE" id="PS00356">
    <property type="entry name" value="HTH_LACI_1"/>
    <property type="match status" value="1"/>
</dbReference>
<dbReference type="Proteomes" id="UP000535511">
    <property type="component" value="Unassembled WGS sequence"/>
</dbReference>
<dbReference type="Gene3D" id="3.40.50.2300">
    <property type="match status" value="2"/>
</dbReference>
<dbReference type="CDD" id="cd01392">
    <property type="entry name" value="HTH_LacI"/>
    <property type="match status" value="1"/>
</dbReference>
<protein>
    <submittedName>
        <fullName evidence="6">LacI family transcriptional regulator</fullName>
    </submittedName>
</protein>
<dbReference type="CDD" id="cd06267">
    <property type="entry name" value="PBP1_LacI_sugar_binding-like"/>
    <property type="match status" value="1"/>
</dbReference>
<dbReference type="PROSITE" id="PS50932">
    <property type="entry name" value="HTH_LACI_2"/>
    <property type="match status" value="1"/>
</dbReference>
<dbReference type="SMART" id="SM00354">
    <property type="entry name" value="HTH_LACI"/>
    <property type="match status" value="1"/>
</dbReference>
<evidence type="ECO:0000313" key="7">
    <source>
        <dbReference type="Proteomes" id="UP000535511"/>
    </source>
</evidence>
<dbReference type="RefSeq" id="WP_179664971.1">
    <property type="nucleotide sequence ID" value="NZ_JACCBG010000001.1"/>
</dbReference>
<sequence length="338" mass="36448">MATMADVAARAGVSTTTVSHVLNGTRHVSEDARQRVLSAIEETGYTQNTVARSLATASTRTIGLAMSAISNPYFIDLVHVIEAEIRAAGYLLLLADTRDDPEEELAVIRSLHSRRVDGYVLAPSGDPEGRALRYLAEQRLPTVLVDRLASEDFDQVGVENREAMSQLVEHLAAQGHRRIALVGGQTGLSTTDERLAGYRLGLARGGLVEDPQLVVSGASEEERARAAVHELWALPEPPTAIVAANNRMTIGVMQALHDLGVGVPGDVALVAFDDFEWADLFHPRLTVVAQPIREIGTEAARLLLARLKEPDRAPATLRLPARFVHRESCGCPAGGGRR</sequence>
<dbReference type="GO" id="GO:0000976">
    <property type="term" value="F:transcription cis-regulatory region binding"/>
    <property type="evidence" value="ECO:0007669"/>
    <property type="project" value="TreeGrafter"/>
</dbReference>
<dbReference type="PRINTS" id="PR00036">
    <property type="entry name" value="HTHLACI"/>
</dbReference>
<dbReference type="PANTHER" id="PTHR30146:SF148">
    <property type="entry name" value="HTH-TYPE TRANSCRIPTIONAL REPRESSOR PURR-RELATED"/>
    <property type="match status" value="1"/>
</dbReference>
<keyword evidence="1" id="KW-0678">Repressor</keyword>
<dbReference type="EMBL" id="JACCBG010000001">
    <property type="protein sequence ID" value="NYD43435.1"/>
    <property type="molecule type" value="Genomic_DNA"/>
</dbReference>
<reference evidence="6 7" key="1">
    <citation type="submission" date="2020-07" db="EMBL/GenBank/DDBJ databases">
        <title>Sequencing the genomes of 1000 actinobacteria strains.</title>
        <authorList>
            <person name="Klenk H.-P."/>
        </authorList>
    </citation>
    <scope>NUCLEOTIDE SEQUENCE [LARGE SCALE GENOMIC DNA]</scope>
    <source>
        <strain evidence="6 7">DSM 21350</strain>
    </source>
</reference>
<dbReference type="SUPFAM" id="SSF53822">
    <property type="entry name" value="Periplasmic binding protein-like I"/>
    <property type="match status" value="1"/>
</dbReference>
<keyword evidence="7" id="KW-1185">Reference proteome</keyword>
<evidence type="ECO:0000256" key="3">
    <source>
        <dbReference type="ARBA" id="ARBA00023125"/>
    </source>
</evidence>
<gene>
    <name evidence="6" type="ORF">BJZ21_003518</name>
</gene>
<dbReference type="InterPro" id="IPR010982">
    <property type="entry name" value="Lambda_DNA-bd_dom_sf"/>
</dbReference>
<keyword evidence="4" id="KW-0804">Transcription</keyword>
<dbReference type="AlphaFoldDB" id="A0A7Y9JBX9"/>
<evidence type="ECO:0000256" key="4">
    <source>
        <dbReference type="ARBA" id="ARBA00023163"/>
    </source>
</evidence>
<name>A0A7Y9JBX9_9ACTN</name>
<accession>A0A7Y9JBX9</accession>
<evidence type="ECO:0000259" key="5">
    <source>
        <dbReference type="PROSITE" id="PS50932"/>
    </source>
</evidence>